<dbReference type="SUPFAM" id="SSF57850">
    <property type="entry name" value="RING/U-box"/>
    <property type="match status" value="1"/>
</dbReference>
<evidence type="ECO:0000313" key="1">
    <source>
        <dbReference type="EMBL" id="CAE7176123.1"/>
    </source>
</evidence>
<protein>
    <submittedName>
        <fullName evidence="1">Zf-RING 2 domain containing protein</fullName>
    </submittedName>
</protein>
<name>A0A6S6W5T4_9PLEO</name>
<proteinExistence type="predicted"/>
<dbReference type="InterPro" id="IPR001841">
    <property type="entry name" value="Znf_RING"/>
</dbReference>
<organism evidence="1 2">
    <name type="scientific">Pyrenophora teres f. teres</name>
    <dbReference type="NCBI Taxonomy" id="97479"/>
    <lineage>
        <taxon>Eukaryota</taxon>
        <taxon>Fungi</taxon>
        <taxon>Dikarya</taxon>
        <taxon>Ascomycota</taxon>
        <taxon>Pezizomycotina</taxon>
        <taxon>Dothideomycetes</taxon>
        <taxon>Pleosporomycetidae</taxon>
        <taxon>Pleosporales</taxon>
        <taxon>Pleosporineae</taxon>
        <taxon>Pleosporaceae</taxon>
        <taxon>Pyrenophora</taxon>
    </lineage>
</organism>
<dbReference type="PROSITE" id="PS50089">
    <property type="entry name" value="ZF_RING_2"/>
    <property type="match status" value="1"/>
</dbReference>
<sequence length="397" mass="46044">MSDSFRPSKPPEQPYKSVSPDTKPQTMHIPTGIVNHLRAVFEQKISEHQYERDEVYTKRAMETMNMLIHNNMKYAEQLRNVEFVTLFHLPVDLIMFVRNHDNLYRATLRCRKRAQEAKSGMTNMDILTGFDYRIGNLRNSFALDVLKEESINLMQRDPNVEQEFHDLANLFERQIMMALTRLDMLTQEITRETELENVGSDHDINDFGQAAPSHRMRFRGKEEISDERDHSILCCICLAQYNGTTHSAFRLDACNHIMGKPCIEAWLNSTATNSTLCPHCRTCICTRRPRRPKISNATTEIVEEYTGLKRHIKRVVALAEEASKVYFEVYNGSDEHDKANHIGIRNGDWMNRLISQLNRRLATNRVNYLFLLMLSDVGRGMIWRLQRTDLAFGVTGA</sequence>
<dbReference type="Proteomes" id="UP000472372">
    <property type="component" value="Chromosome 5"/>
</dbReference>
<evidence type="ECO:0000313" key="2">
    <source>
        <dbReference type="Proteomes" id="UP000472372"/>
    </source>
</evidence>
<gene>
    <name evidence="1" type="ORF">PTTW11_05940</name>
</gene>
<dbReference type="AlphaFoldDB" id="A0A6S6W5T4"/>
<dbReference type="InterPro" id="IPR013083">
    <property type="entry name" value="Znf_RING/FYVE/PHD"/>
</dbReference>
<dbReference type="Pfam" id="PF13639">
    <property type="entry name" value="zf-RING_2"/>
    <property type="match status" value="1"/>
</dbReference>
<accession>A0A6S6W5T4</accession>
<dbReference type="EMBL" id="HG992981">
    <property type="protein sequence ID" value="CAE7176123.1"/>
    <property type="molecule type" value="Genomic_DNA"/>
</dbReference>
<reference evidence="1" key="1">
    <citation type="submission" date="2021-02" db="EMBL/GenBank/DDBJ databases">
        <authorList>
            <person name="Syme A R."/>
            <person name="Syme A R."/>
            <person name="Moolhuijzen P."/>
        </authorList>
    </citation>
    <scope>NUCLEOTIDE SEQUENCE</scope>
    <source>
        <strain evidence="1">W1-1</strain>
    </source>
</reference>
<dbReference type="Gene3D" id="3.30.40.10">
    <property type="entry name" value="Zinc/RING finger domain, C3HC4 (zinc finger)"/>
    <property type="match status" value="1"/>
</dbReference>